<organism evidence="1 2">
    <name type="scientific">Lentzea albida</name>
    <dbReference type="NCBI Taxonomy" id="65499"/>
    <lineage>
        <taxon>Bacteria</taxon>
        <taxon>Bacillati</taxon>
        <taxon>Actinomycetota</taxon>
        <taxon>Actinomycetes</taxon>
        <taxon>Pseudonocardiales</taxon>
        <taxon>Pseudonocardiaceae</taxon>
        <taxon>Lentzea</taxon>
    </lineage>
</organism>
<dbReference type="Proteomes" id="UP000199503">
    <property type="component" value="Unassembled WGS sequence"/>
</dbReference>
<evidence type="ECO:0000313" key="2">
    <source>
        <dbReference type="Proteomes" id="UP000199503"/>
    </source>
</evidence>
<accession>A0A1H9BXH3</accession>
<dbReference type="STRING" id="65499.SAMN04488000_101727"/>
<reference evidence="2" key="1">
    <citation type="submission" date="2016-10" db="EMBL/GenBank/DDBJ databases">
        <authorList>
            <person name="Varghese N."/>
            <person name="Submissions S."/>
        </authorList>
    </citation>
    <scope>NUCLEOTIDE SEQUENCE [LARGE SCALE GENOMIC DNA]</scope>
    <source>
        <strain evidence="2">DSM 44437</strain>
    </source>
</reference>
<dbReference type="OrthoDB" id="3637176at2"/>
<evidence type="ECO:0000313" key="1">
    <source>
        <dbReference type="EMBL" id="SEP93665.1"/>
    </source>
</evidence>
<dbReference type="EMBL" id="FOFV01000001">
    <property type="protein sequence ID" value="SEP93665.1"/>
    <property type="molecule type" value="Genomic_DNA"/>
</dbReference>
<protein>
    <submittedName>
        <fullName evidence="1">Uncharacterized protein</fullName>
    </submittedName>
</protein>
<dbReference type="RefSeq" id="WP_143091431.1">
    <property type="nucleotide sequence ID" value="NZ_FOFV01000001.1"/>
</dbReference>
<dbReference type="AlphaFoldDB" id="A0A1H9BXH3"/>
<sequence>MPRRRPLNARQLLQLPVNPYSAVRGMSSRLLADIRVLEDDDPTLWQGSVERALRLWTEYLHDPHRHLRAFGTGTRCELYECCGDPLEARHLLRRAANRLPTRTAKELRRFVARTAERHAA</sequence>
<proteinExistence type="predicted"/>
<name>A0A1H9BXH3_9PSEU</name>
<keyword evidence="2" id="KW-1185">Reference proteome</keyword>
<gene>
    <name evidence="1" type="ORF">SAMN04488000_101727</name>
</gene>